<accession>A0A7T1T2I8</accession>
<sequence>MKTTRIERRAQKLQLATGMAWTTALDQVRKLAPTAPLLPEANADLAPLESGILNHLAWPSISTRHPWGIRKVDPRPDSLVITFENEDINREVPGESMTRHLVRALPRFDTRTGEPTGIPGARFTIENGHVVIRQIDAAGSVTLAGFDVAEWFTALDLQTRDDESAGLTLSQHQSPRTLHSSEKLWWNTRDDESSWLASGLLRRAALLRTIGVPLSTTAWTNPAQGAGREWIVEYIHEPLVQFPLHHDGFATLLTDPECGLRIIETDWHCGCRMPREYGYGCHFYARSADGLPGELQVRFTRRLGNRLSRYKADSADYEARRKLYRRVPAQLLGGPSGAPSTA</sequence>
<reference evidence="2" key="1">
    <citation type="submission" date="2020-02" db="EMBL/GenBank/DDBJ databases">
        <title>Streptomyces sp. ASO4wet.</title>
        <authorList>
            <person name="Risdian C."/>
            <person name="Landwehr W."/>
            <person name="Schupp P."/>
            <person name="Wink J."/>
        </authorList>
    </citation>
    <scope>NUCLEOTIDE SEQUENCE [LARGE SCALE GENOMIC DNA]</scope>
    <source>
        <strain evidence="2">ASO4wet</strain>
    </source>
</reference>
<protein>
    <submittedName>
        <fullName evidence="1">Uncharacterized protein</fullName>
    </submittedName>
</protein>
<evidence type="ECO:0000313" key="1">
    <source>
        <dbReference type="EMBL" id="QPP05206.1"/>
    </source>
</evidence>
<proteinExistence type="predicted"/>
<dbReference type="RefSeq" id="WP_197348708.1">
    <property type="nucleotide sequence ID" value="NZ_CP048882.1"/>
</dbReference>
<keyword evidence="2" id="KW-1185">Reference proteome</keyword>
<dbReference type="Proteomes" id="UP000595046">
    <property type="component" value="Chromosome"/>
</dbReference>
<gene>
    <name evidence="1" type="ORF">G4Z16_01055</name>
</gene>
<evidence type="ECO:0000313" key="2">
    <source>
        <dbReference type="Proteomes" id="UP000595046"/>
    </source>
</evidence>
<organism evidence="1 2">
    <name type="scientific">Streptomyces bathyalis</name>
    <dbReference type="NCBI Taxonomy" id="2710756"/>
    <lineage>
        <taxon>Bacteria</taxon>
        <taxon>Bacillati</taxon>
        <taxon>Actinomycetota</taxon>
        <taxon>Actinomycetes</taxon>
        <taxon>Kitasatosporales</taxon>
        <taxon>Streptomycetaceae</taxon>
        <taxon>Streptomyces</taxon>
    </lineage>
</organism>
<dbReference type="EMBL" id="CP048882">
    <property type="protein sequence ID" value="QPP05206.1"/>
    <property type="molecule type" value="Genomic_DNA"/>
</dbReference>
<dbReference type="AlphaFoldDB" id="A0A7T1T2I8"/>
<name>A0A7T1T2I8_9ACTN</name>
<dbReference type="KEGG" id="sbat:G4Z16_01055"/>